<dbReference type="GO" id="GO:0008168">
    <property type="term" value="F:methyltransferase activity"/>
    <property type="evidence" value="ECO:0007669"/>
    <property type="project" value="UniProtKB-KW"/>
</dbReference>
<dbReference type="GO" id="GO:0032259">
    <property type="term" value="P:methylation"/>
    <property type="evidence" value="ECO:0007669"/>
    <property type="project" value="UniProtKB-KW"/>
</dbReference>
<feature type="compositionally biased region" description="Polar residues" evidence="2">
    <location>
        <begin position="369"/>
        <end position="395"/>
    </location>
</feature>
<evidence type="ECO:0000313" key="4">
    <source>
        <dbReference type="EMBL" id="KAF6801109.1"/>
    </source>
</evidence>
<organism evidence="4 5">
    <name type="scientific">Colletotrichum sojae</name>
    <dbReference type="NCBI Taxonomy" id="2175907"/>
    <lineage>
        <taxon>Eukaryota</taxon>
        <taxon>Fungi</taxon>
        <taxon>Dikarya</taxon>
        <taxon>Ascomycota</taxon>
        <taxon>Pezizomycotina</taxon>
        <taxon>Sordariomycetes</taxon>
        <taxon>Hypocreomycetidae</taxon>
        <taxon>Glomerellales</taxon>
        <taxon>Glomerellaceae</taxon>
        <taxon>Colletotrichum</taxon>
        <taxon>Colletotrichum orchidearum species complex</taxon>
    </lineage>
</organism>
<feature type="compositionally biased region" description="Acidic residues" evidence="2">
    <location>
        <begin position="20"/>
        <end position="31"/>
    </location>
</feature>
<sequence>MADAQQPAHQNAHEDVPLVPDEETDFTDSEVDLQSIRSESTSLRSSILQNRIENGRSYHSYKDGKYAWPNDDDENDRLDMQNEICYLTFHNKLGFAPACEPDAEVSRVLDLGTGTGLWAIEYADMHPGAEVLGVDLSPIQPRDVPPNLRFEIDDVEEEWLYSQKFEYIHLRFLNGSIADWPKLIKKAYQFTQPGGYFEIQEGDFVITADDDTLPPEKPLAQFVRLIREACVKFGRAFVEVPSMEQMMIDAGFEDVVLQKFKWPSNPWPKDPHYKKIGEWNYYNFVEAAEAMAMAPLTRGHDYTKEEVQVFLVDVRKNMRDPTIHSYMPIRPATMQVSLRAQRLGSRDFEHRDCQTLERGTYRDQDENSHFSIPNASQQYGHQRTPGQQSLEQTQAPLAHTEPSAQTSLLEDNGIPKEGNVTSSPTPARWKVFGTLGLCILIVGTVVALAAVGFLTYLWQSSLRARDGHDTGSGLWHLIVRSNWTSITVTLSAAAIRICLSLQMGIFTGMIASLLIERTGIPLKSAPLISMLRAVSASPYELISKTALTTPFAFAISIAVLLTTATQFTSTALLSDFAFANITQPKQTVEVLYGTSQAEDRSGTSSVSGSAIGTLRGSKIWSSQPDTYFRFAEHRYDPGSGPDIGDIDDSGTTLRAILPYTTAVNRTSLREYEGPAVVFDSRVVCIRPSLDDVSFTIVDLERNTRADQFDEVFVRGRFSLPELPSDFKEGYIKPLWPFTCVMPSPTTVDSSYWQTSICAVLGGMSARDSWFTSLPELRSPVLPMSRTSVFHVFNTTGRIEDWREYLQEHGGPVDETYLTRQYANKLNWTTIADGTWLHLQPPEGAIDASVSITTCFTNLPGVIQNVSMSSNQSAFEPGLSWDRANDRYETSAIRDRLLNNLGDDSSPQSRGLLALHPKASWEFEGGPNDTSIEFTSWMLFKSVADGLPYMNLNGAQFSNLEVLASGILLPGAFSPYTVHFAHAALFQDIVRTTGSVAQGLQALFTVLRQMTYYEISPYFDMESPATFTMSTQKLIPVRWIGFSIVAGIISVHFILLLVSMVLFLGFTKASWLGNVWMSLSQVVSPETAELISKSTDKEDKVVKKLIRNSTGLDEGLKYRVKVKRSELSGRNELSSS</sequence>
<dbReference type="PANTHER" id="PTHR43591">
    <property type="entry name" value="METHYLTRANSFERASE"/>
    <property type="match status" value="1"/>
</dbReference>
<dbReference type="CDD" id="cd02440">
    <property type="entry name" value="AdoMet_MTases"/>
    <property type="match status" value="1"/>
</dbReference>
<comment type="similarity">
    <text evidence="1">Belongs to the methyltransferase superfamily. LaeA methyltransferase family.</text>
</comment>
<dbReference type="SUPFAM" id="SSF53335">
    <property type="entry name" value="S-adenosyl-L-methionine-dependent methyltransferases"/>
    <property type="match status" value="1"/>
</dbReference>
<keyword evidence="4" id="KW-0808">Transferase</keyword>
<feature type="compositionally biased region" description="Basic and acidic residues" evidence="2">
    <location>
        <begin position="357"/>
        <end position="368"/>
    </location>
</feature>
<dbReference type="Gene3D" id="3.40.50.150">
    <property type="entry name" value="Vaccinia Virus protein VP39"/>
    <property type="match status" value="1"/>
</dbReference>
<keyword evidence="5" id="KW-1185">Reference proteome</keyword>
<feature type="transmembrane region" description="Helical" evidence="3">
    <location>
        <begin position="1038"/>
        <end position="1063"/>
    </location>
</feature>
<feature type="transmembrane region" description="Helical" evidence="3">
    <location>
        <begin position="493"/>
        <end position="515"/>
    </location>
</feature>
<dbReference type="InterPro" id="IPR029063">
    <property type="entry name" value="SAM-dependent_MTases_sf"/>
</dbReference>
<evidence type="ECO:0000256" key="3">
    <source>
        <dbReference type="SAM" id="Phobius"/>
    </source>
</evidence>
<evidence type="ECO:0000313" key="5">
    <source>
        <dbReference type="Proteomes" id="UP000652219"/>
    </source>
</evidence>
<name>A0A8H6IWB3_9PEZI</name>
<evidence type="ECO:0000256" key="1">
    <source>
        <dbReference type="ARBA" id="ARBA00038158"/>
    </source>
</evidence>
<keyword evidence="4" id="KW-0489">Methyltransferase</keyword>
<dbReference type="EMBL" id="WIGN01000295">
    <property type="protein sequence ID" value="KAF6801109.1"/>
    <property type="molecule type" value="Genomic_DNA"/>
</dbReference>
<accession>A0A8H6IWB3</accession>
<feature type="transmembrane region" description="Helical" evidence="3">
    <location>
        <begin position="431"/>
        <end position="458"/>
    </location>
</feature>
<keyword evidence="3" id="KW-1133">Transmembrane helix</keyword>
<reference evidence="4 5" key="1">
    <citation type="journal article" date="2020" name="Phytopathology">
        <title>Genome Sequence Resources of Colletotrichum truncatum, C. plurivorum, C. musicola, and C. sojae: Four Species Pathogenic to Soybean (Glycine max).</title>
        <authorList>
            <person name="Rogerio F."/>
            <person name="Boufleur T.R."/>
            <person name="Ciampi-Guillardi M."/>
            <person name="Sukno S.A."/>
            <person name="Thon M.R."/>
            <person name="Massola Junior N.S."/>
            <person name="Baroncelli R."/>
        </authorList>
    </citation>
    <scope>NUCLEOTIDE SEQUENCE [LARGE SCALE GENOMIC DNA]</scope>
    <source>
        <strain evidence="4 5">LFN0009</strain>
    </source>
</reference>
<dbReference type="AlphaFoldDB" id="A0A8H6IWB3"/>
<proteinExistence type="inferred from homology"/>
<feature type="region of interest" description="Disordered" evidence="2">
    <location>
        <begin position="1"/>
        <end position="40"/>
    </location>
</feature>
<comment type="caution">
    <text evidence="4">The sequence shown here is derived from an EMBL/GenBank/DDBJ whole genome shotgun (WGS) entry which is preliminary data.</text>
</comment>
<protein>
    <submittedName>
        <fullName evidence="4">Methyltransferase domain-containing protein</fullName>
    </submittedName>
</protein>
<dbReference type="Proteomes" id="UP000652219">
    <property type="component" value="Unassembled WGS sequence"/>
</dbReference>
<keyword evidence="3" id="KW-0812">Transmembrane</keyword>
<keyword evidence="3" id="KW-0472">Membrane</keyword>
<gene>
    <name evidence="4" type="ORF">CSOJ01_12008</name>
</gene>
<evidence type="ECO:0000256" key="2">
    <source>
        <dbReference type="SAM" id="MobiDB-lite"/>
    </source>
</evidence>
<feature type="region of interest" description="Disordered" evidence="2">
    <location>
        <begin position="357"/>
        <end position="423"/>
    </location>
</feature>
<dbReference type="PANTHER" id="PTHR43591:SF24">
    <property type="entry name" value="2-METHOXY-6-POLYPRENYL-1,4-BENZOQUINOL METHYLASE, MITOCHONDRIAL"/>
    <property type="match status" value="1"/>
</dbReference>
<dbReference type="Pfam" id="PF13489">
    <property type="entry name" value="Methyltransf_23"/>
    <property type="match status" value="1"/>
</dbReference>